<dbReference type="InterPro" id="IPR052382">
    <property type="entry name" value="ABHD10_acyl-thioesterase"/>
</dbReference>
<dbReference type="PANTHER" id="PTHR16138:SF7">
    <property type="entry name" value="PALMITOYL-PROTEIN THIOESTERASE ABHD10, MITOCHONDRIAL"/>
    <property type="match status" value="1"/>
</dbReference>
<dbReference type="GO" id="GO:0004553">
    <property type="term" value="F:hydrolase activity, hydrolyzing O-glycosyl compounds"/>
    <property type="evidence" value="ECO:0007669"/>
    <property type="project" value="TreeGrafter"/>
</dbReference>
<reference evidence="2" key="1">
    <citation type="submission" date="2018-05" db="EMBL/GenBank/DDBJ databases">
        <authorList>
            <person name="Lanie J.A."/>
            <person name="Ng W.-L."/>
            <person name="Kazmierczak K.M."/>
            <person name="Andrzejewski T.M."/>
            <person name="Davidsen T.M."/>
            <person name="Wayne K.J."/>
            <person name="Tettelin H."/>
            <person name="Glass J.I."/>
            <person name="Rusch D."/>
            <person name="Podicherti R."/>
            <person name="Tsui H.-C.T."/>
            <person name="Winkler M.E."/>
        </authorList>
    </citation>
    <scope>NUCLEOTIDE SEQUENCE</scope>
</reference>
<dbReference type="EMBL" id="UINC01081047">
    <property type="protein sequence ID" value="SVC24554.1"/>
    <property type="molecule type" value="Genomic_DNA"/>
</dbReference>
<organism evidence="2">
    <name type="scientific">marine metagenome</name>
    <dbReference type="NCBI Taxonomy" id="408172"/>
    <lineage>
        <taxon>unclassified sequences</taxon>
        <taxon>metagenomes</taxon>
        <taxon>ecological metagenomes</taxon>
    </lineage>
</organism>
<proteinExistence type="predicted"/>
<dbReference type="InterPro" id="IPR029058">
    <property type="entry name" value="AB_hydrolase_fold"/>
</dbReference>
<accession>A0A382KHV9</accession>
<evidence type="ECO:0000256" key="1">
    <source>
        <dbReference type="ARBA" id="ARBA00022801"/>
    </source>
</evidence>
<dbReference type="Gene3D" id="3.40.50.1820">
    <property type="entry name" value="alpha/beta hydrolase"/>
    <property type="match status" value="1"/>
</dbReference>
<dbReference type="Pfam" id="PF05728">
    <property type="entry name" value="UPF0227"/>
    <property type="match status" value="1"/>
</dbReference>
<keyword evidence="1" id="KW-0378">Hydrolase</keyword>
<dbReference type="InterPro" id="IPR008886">
    <property type="entry name" value="UPF0227/Esterase_YqiA"/>
</dbReference>
<dbReference type="PANTHER" id="PTHR16138">
    <property type="entry name" value="MYCOPHENOLIC ACID ACYL-GLUCURONIDE ESTERASE, MITOCHONDRIAL"/>
    <property type="match status" value="1"/>
</dbReference>
<dbReference type="SUPFAM" id="SSF53474">
    <property type="entry name" value="alpha/beta-Hydrolases"/>
    <property type="match status" value="1"/>
</dbReference>
<evidence type="ECO:0000313" key="2">
    <source>
        <dbReference type="EMBL" id="SVC24554.1"/>
    </source>
</evidence>
<dbReference type="AlphaFoldDB" id="A0A382KHV9"/>
<name>A0A382KHV9_9ZZZZ</name>
<evidence type="ECO:0008006" key="3">
    <source>
        <dbReference type="Google" id="ProtNLM"/>
    </source>
</evidence>
<gene>
    <name evidence="2" type="ORF">METZ01_LOCUS277408</name>
</gene>
<protein>
    <recommendedName>
        <fullName evidence="3">AB hydrolase-1 domain-containing protein</fullName>
    </recommendedName>
</protein>
<sequence length="217" mass="24624">MEFIYLHGFASGPSSTKASSFKNKFKKIGVSLKVPDLEGGNFKNMTLSSQVDIVFSLLDQSESEQVCIIGSSMGGYLAALVAQLRAEVCAVYLMAPGFNFLERWMQNLKLDIDNEACWDSMIPVFHFRYDETKYVSTDIFKDAKKWNSINLIRKVPTRIAHGVHDEVVPINESKKFISCRPWGTLEELNSDHGLLSHLDWLVDDCMLFFKKLGFFSC</sequence>